<feature type="domain" description="Lytic transglycosylase superhelical linker" evidence="5">
    <location>
        <begin position="441"/>
        <end position="502"/>
    </location>
</feature>
<gene>
    <name evidence="6" type="ORF">ACFQ02_00690</name>
</gene>
<name>A0ABW3I6X3_9PAST</name>
<proteinExistence type="inferred from homology"/>
<evidence type="ECO:0000313" key="7">
    <source>
        <dbReference type="Proteomes" id="UP001596996"/>
    </source>
</evidence>
<dbReference type="Pfam" id="PF14718">
    <property type="entry name" value="SLT_L"/>
    <property type="match status" value="1"/>
</dbReference>
<dbReference type="Gene3D" id="1.10.1240.20">
    <property type="entry name" value="Lytic transglycosylase, superhelical linker domain"/>
    <property type="match status" value="1"/>
</dbReference>
<organism evidence="6 7">
    <name type="scientific">Seminibacterium arietis</name>
    <dbReference type="NCBI Taxonomy" id="1173502"/>
    <lineage>
        <taxon>Bacteria</taxon>
        <taxon>Pseudomonadati</taxon>
        <taxon>Pseudomonadota</taxon>
        <taxon>Gammaproteobacteria</taxon>
        <taxon>Pasteurellales</taxon>
        <taxon>Pasteurellaceae</taxon>
        <taxon>Seminibacterium</taxon>
    </lineage>
</organism>
<dbReference type="InterPro" id="IPR037061">
    <property type="entry name" value="Lytic_TGlycoase_superhlx_L_sf"/>
</dbReference>
<dbReference type="Proteomes" id="UP001596996">
    <property type="component" value="Unassembled WGS sequence"/>
</dbReference>
<dbReference type="Pfam" id="PF00760">
    <property type="entry name" value="Cucumo_coat"/>
    <property type="match status" value="2"/>
</dbReference>
<dbReference type="InterPro" id="IPR008258">
    <property type="entry name" value="Transglycosylase_SLT_dom_1"/>
</dbReference>
<comment type="caution">
    <text evidence="6">The sequence shown here is derived from an EMBL/GenBank/DDBJ whole genome shotgun (WGS) entry which is preliminary data.</text>
</comment>
<keyword evidence="2 3" id="KW-0732">Signal</keyword>
<dbReference type="RefSeq" id="WP_380817994.1">
    <property type="nucleotide sequence ID" value="NZ_JBHTJN010000001.1"/>
</dbReference>
<evidence type="ECO:0000256" key="3">
    <source>
        <dbReference type="SAM" id="SignalP"/>
    </source>
</evidence>
<evidence type="ECO:0000256" key="2">
    <source>
        <dbReference type="ARBA" id="ARBA00022729"/>
    </source>
</evidence>
<keyword evidence="7" id="KW-1185">Reference proteome</keyword>
<dbReference type="Gene3D" id="1.10.530.10">
    <property type="match status" value="1"/>
</dbReference>
<evidence type="ECO:0000259" key="5">
    <source>
        <dbReference type="Pfam" id="PF14718"/>
    </source>
</evidence>
<evidence type="ECO:0000313" key="6">
    <source>
        <dbReference type="EMBL" id="MFD0965385.1"/>
    </source>
</evidence>
<protein>
    <submittedName>
        <fullName evidence="6">Transglycosylase SLT domain-containing protein</fullName>
    </submittedName>
</protein>
<feature type="chain" id="PRO_5047462264" evidence="3">
    <location>
        <begin position="23"/>
        <end position="677"/>
    </location>
</feature>
<dbReference type="InterPro" id="IPR008939">
    <property type="entry name" value="Lytic_TGlycosylase_superhlx_U"/>
</dbReference>
<dbReference type="InterPro" id="IPR023346">
    <property type="entry name" value="Lysozyme-like_dom_sf"/>
</dbReference>
<dbReference type="Pfam" id="PF01464">
    <property type="entry name" value="SLT"/>
    <property type="match status" value="1"/>
</dbReference>
<accession>A0ABW3I6X3</accession>
<evidence type="ECO:0000256" key="1">
    <source>
        <dbReference type="ARBA" id="ARBA00007734"/>
    </source>
</evidence>
<dbReference type="PANTHER" id="PTHR37423">
    <property type="entry name" value="SOLUBLE LYTIC MUREIN TRANSGLYCOSYLASE-RELATED"/>
    <property type="match status" value="1"/>
</dbReference>
<reference evidence="7" key="1">
    <citation type="journal article" date="2019" name="Int. J. Syst. Evol. Microbiol.">
        <title>The Global Catalogue of Microorganisms (GCM) 10K type strain sequencing project: providing services to taxonomists for standard genome sequencing and annotation.</title>
        <authorList>
            <consortium name="The Broad Institute Genomics Platform"/>
            <consortium name="The Broad Institute Genome Sequencing Center for Infectious Disease"/>
            <person name="Wu L."/>
            <person name="Ma J."/>
        </authorList>
    </citation>
    <scope>NUCLEOTIDE SEQUENCE [LARGE SCALE GENOMIC DNA]</scope>
    <source>
        <strain evidence="7">CCUG 61707</strain>
    </source>
</reference>
<evidence type="ECO:0000259" key="4">
    <source>
        <dbReference type="Pfam" id="PF01464"/>
    </source>
</evidence>
<comment type="similarity">
    <text evidence="1">Belongs to the transglycosylase Slt family.</text>
</comment>
<sequence>MKKNLLLTALIFPILSISCQSADKTVPISNQLSVFSQEDTQTILQYRSIYNQINNIISSNYSTENILEAQKLLSEIKNYVLRPYAEYQILRANKLTSLDEILQFEQHNPQFPLIDKLKKTWLAQQQENQNWQVIIDHEQYLPNDTTSQCIVFQAKIENGSLSQSSEHLSKQLQQLWLTGNNLPKSCDPILAYGKNTGKITQELIRKRAILAIAKKNTALLQRLHQQANDLQLKYWLQNVVKLLQHPQNLIQQDNPFYIDKLTAKIEDQQILIAILPAFINTLKTDDVSVINQFEQLLRKIKLQIKIDDKKIRAWKIRFISHLFDSDIQEIQQWRDHIITRLQEDNLIERRIRLAIREKTPIAKWLKMLSKQTKQKDEWLYWQAKLLQQEGKNNQSNAIFKSLQQNLGFYPMLAARELGISYRPIMLEFSKNSEHNIKVYNSHLALISELRYFNQITEANYEWEKILQSANFKQKLALAHYAAQQHWYDLQVEATIQAKSWSYISLRLPNAYLDLFESFLKDKKIDRTFAMAIARQESAWQTHSRSPANARGLMQLLPTTAKQTAKKFNLPLPYYHISQLFDPFYNIMIGTAHLQELFNKFGNNRILIAAAYNAGSHRVENWLTRSNGKLTVAEFIASIPFYETRGYVQNVLTYNYYYQILQGQPAQILSQEEYNRLY</sequence>
<dbReference type="PROSITE" id="PS51257">
    <property type="entry name" value="PROKAR_LIPOPROTEIN"/>
    <property type="match status" value="1"/>
</dbReference>
<dbReference type="Gene3D" id="1.25.20.10">
    <property type="entry name" value="Bacterial muramidases"/>
    <property type="match status" value="1"/>
</dbReference>
<dbReference type="PANTHER" id="PTHR37423:SF5">
    <property type="entry name" value="SOLUBLE LYTIC MUREIN TRANSGLYCOSYLASE"/>
    <property type="match status" value="1"/>
</dbReference>
<dbReference type="SUPFAM" id="SSF48435">
    <property type="entry name" value="Bacterial muramidases"/>
    <property type="match status" value="1"/>
</dbReference>
<dbReference type="EMBL" id="JBHTJN010000001">
    <property type="protein sequence ID" value="MFD0965385.1"/>
    <property type="molecule type" value="Genomic_DNA"/>
</dbReference>
<feature type="signal peptide" evidence="3">
    <location>
        <begin position="1"/>
        <end position="22"/>
    </location>
</feature>
<dbReference type="SUPFAM" id="SSF53955">
    <property type="entry name" value="Lysozyme-like"/>
    <property type="match status" value="1"/>
</dbReference>
<feature type="domain" description="Transglycosylase SLT" evidence="4">
    <location>
        <begin position="518"/>
        <end position="628"/>
    </location>
</feature>
<dbReference type="CDD" id="cd13401">
    <property type="entry name" value="Slt70-like"/>
    <property type="match status" value="1"/>
</dbReference>
<dbReference type="InterPro" id="IPR012289">
    <property type="entry name" value="Lytic_TGlycosylase_superhlx_L"/>
</dbReference>